<gene>
    <name evidence="1" type="ORF">STAS_24235</name>
</gene>
<keyword evidence="2" id="KW-1185">Reference proteome</keyword>
<sequence>ADYEPVDPKAELEDRCKAPCTRPLKEYQYLWSYPGDRHAIKELKVMNLGTSTVPVNTLTTGVVWTNASLLSYFRSLSDWIIYVTAVFGANEPSLVLKKA</sequence>
<reference evidence="2" key="1">
    <citation type="journal article" date="2019" name="Curr. Biol.">
        <title>Genome Sequence of Striga asiatica Provides Insight into the Evolution of Plant Parasitism.</title>
        <authorList>
            <person name="Yoshida S."/>
            <person name="Kim S."/>
            <person name="Wafula E.K."/>
            <person name="Tanskanen J."/>
            <person name="Kim Y.M."/>
            <person name="Honaas L."/>
            <person name="Yang Z."/>
            <person name="Spallek T."/>
            <person name="Conn C.E."/>
            <person name="Ichihashi Y."/>
            <person name="Cheong K."/>
            <person name="Cui S."/>
            <person name="Der J.P."/>
            <person name="Gundlach H."/>
            <person name="Jiao Y."/>
            <person name="Hori C."/>
            <person name="Ishida J.K."/>
            <person name="Kasahara H."/>
            <person name="Kiba T."/>
            <person name="Kim M.S."/>
            <person name="Koo N."/>
            <person name="Laohavisit A."/>
            <person name="Lee Y.H."/>
            <person name="Lumba S."/>
            <person name="McCourt P."/>
            <person name="Mortimer J.C."/>
            <person name="Mutuku J.M."/>
            <person name="Nomura T."/>
            <person name="Sasaki-Sekimoto Y."/>
            <person name="Seto Y."/>
            <person name="Wang Y."/>
            <person name="Wakatake T."/>
            <person name="Sakakibara H."/>
            <person name="Demura T."/>
            <person name="Yamaguchi S."/>
            <person name="Yoneyama K."/>
            <person name="Manabe R.I."/>
            <person name="Nelson D.C."/>
            <person name="Schulman A.H."/>
            <person name="Timko M.P."/>
            <person name="dePamphilis C.W."/>
            <person name="Choi D."/>
            <person name="Shirasu K."/>
        </authorList>
    </citation>
    <scope>NUCLEOTIDE SEQUENCE [LARGE SCALE GENOMIC DNA]</scope>
    <source>
        <strain evidence="2">cv. UVA1</strain>
    </source>
</reference>
<name>A0A5A7QQA4_STRAF</name>
<dbReference type="OrthoDB" id="405848at2759"/>
<feature type="non-terminal residue" evidence="1">
    <location>
        <position position="1"/>
    </location>
</feature>
<dbReference type="AlphaFoldDB" id="A0A5A7QQA4"/>
<dbReference type="Proteomes" id="UP000325081">
    <property type="component" value="Unassembled WGS sequence"/>
</dbReference>
<organism evidence="1 2">
    <name type="scientific">Striga asiatica</name>
    <name type="common">Asiatic witchweed</name>
    <name type="synonym">Buchnera asiatica</name>
    <dbReference type="NCBI Taxonomy" id="4170"/>
    <lineage>
        <taxon>Eukaryota</taxon>
        <taxon>Viridiplantae</taxon>
        <taxon>Streptophyta</taxon>
        <taxon>Embryophyta</taxon>
        <taxon>Tracheophyta</taxon>
        <taxon>Spermatophyta</taxon>
        <taxon>Magnoliopsida</taxon>
        <taxon>eudicotyledons</taxon>
        <taxon>Gunneridae</taxon>
        <taxon>Pentapetalae</taxon>
        <taxon>asterids</taxon>
        <taxon>lamiids</taxon>
        <taxon>Lamiales</taxon>
        <taxon>Orobanchaceae</taxon>
        <taxon>Buchnereae</taxon>
        <taxon>Striga</taxon>
    </lineage>
</organism>
<accession>A0A5A7QQA4</accession>
<evidence type="ECO:0000313" key="2">
    <source>
        <dbReference type="Proteomes" id="UP000325081"/>
    </source>
</evidence>
<comment type="caution">
    <text evidence="1">The sequence shown here is derived from an EMBL/GenBank/DDBJ whole genome shotgun (WGS) entry which is preliminary data.</text>
</comment>
<protein>
    <submittedName>
        <fullName evidence="1">Cytochrome b-c1 complex subunit 6</fullName>
    </submittedName>
</protein>
<proteinExistence type="predicted"/>
<dbReference type="EMBL" id="BKCP01007737">
    <property type="protein sequence ID" value="GER47166.1"/>
    <property type="molecule type" value="Genomic_DNA"/>
</dbReference>
<evidence type="ECO:0000313" key="1">
    <source>
        <dbReference type="EMBL" id="GER47166.1"/>
    </source>
</evidence>